<name>M3I838_LEPIR</name>
<dbReference type="EMBL" id="AFME02000156">
    <property type="protein sequence ID" value="EMG11571.1"/>
    <property type="molecule type" value="Genomic_DNA"/>
</dbReference>
<evidence type="ECO:0000313" key="3">
    <source>
        <dbReference type="Proteomes" id="UP000011776"/>
    </source>
</evidence>
<proteinExistence type="predicted"/>
<dbReference type="AlphaFoldDB" id="M3I838"/>
<accession>M3I838</accession>
<dbReference type="Proteomes" id="UP000011776">
    <property type="component" value="Unassembled WGS sequence"/>
</dbReference>
<gene>
    <name evidence="2" type="ORF">LEP1GSC151_1735</name>
</gene>
<keyword evidence="1" id="KW-0812">Transmembrane</keyword>
<keyword evidence="1" id="KW-0472">Membrane</keyword>
<protein>
    <submittedName>
        <fullName evidence="2">Uncharacterized protein</fullName>
    </submittedName>
</protein>
<keyword evidence="1" id="KW-1133">Transmembrane helix</keyword>
<sequence>MDRFLGFGIFYKFFSVLGMILICYSAIIYSQFYDQNSSLVTNQSSETEKEKTIEFKSEDFVSQKEQFAIGYDLEIAHYGDLTELILVQYVSKIENPPPEKLFFRFNNFEIFGFKAEGAYYEHIIFFSSCFLGQFKTRFFCRFSSLFNLSPSLYRNWVRFGSPYRFWFNQWYRWWNCNFSDQ</sequence>
<reference evidence="2 3" key="1">
    <citation type="submission" date="2013-02" db="EMBL/GenBank/DDBJ databases">
        <authorList>
            <person name="Harkins D.M."/>
            <person name="Durkin A.S."/>
            <person name="Brinkac L.M."/>
            <person name="Haft D.H."/>
            <person name="Selengut J.D."/>
            <person name="Sanka R."/>
            <person name="DePew J."/>
            <person name="Purushe J."/>
            <person name="Tulsiani S.M."/>
            <person name="Graham G.C."/>
            <person name="Burns M.-A."/>
            <person name="Dohnt M.F."/>
            <person name="Smythe L.D."/>
            <person name="McKay D.B."/>
            <person name="Craig S.B."/>
            <person name="Vinetz J.M."/>
            <person name="Sutton G.G."/>
            <person name="Nierman W.C."/>
            <person name="Fouts D.E."/>
        </authorList>
    </citation>
    <scope>NUCLEOTIDE SEQUENCE [LARGE SCALE GENOMIC DNA]</scope>
    <source>
        <strain evidence="2 3">LT2186</strain>
    </source>
</reference>
<evidence type="ECO:0000313" key="2">
    <source>
        <dbReference type="EMBL" id="EMG11571.1"/>
    </source>
</evidence>
<feature type="transmembrane region" description="Helical" evidence="1">
    <location>
        <begin position="9"/>
        <end position="29"/>
    </location>
</feature>
<comment type="caution">
    <text evidence="2">The sequence shown here is derived from an EMBL/GenBank/DDBJ whole genome shotgun (WGS) entry which is preliminary data.</text>
</comment>
<dbReference type="BioCyc" id="LINT1001599:G11K9-3114-MONOMER"/>
<evidence type="ECO:0000256" key="1">
    <source>
        <dbReference type="SAM" id="Phobius"/>
    </source>
</evidence>
<organism evidence="2 3">
    <name type="scientific">Leptospira interrogans serovar Grippotyphosa str. LT2186</name>
    <dbReference type="NCBI Taxonomy" id="1001599"/>
    <lineage>
        <taxon>Bacteria</taxon>
        <taxon>Pseudomonadati</taxon>
        <taxon>Spirochaetota</taxon>
        <taxon>Spirochaetia</taxon>
        <taxon>Leptospirales</taxon>
        <taxon>Leptospiraceae</taxon>
        <taxon>Leptospira</taxon>
    </lineage>
</organism>